<evidence type="ECO:0008006" key="3">
    <source>
        <dbReference type="Google" id="ProtNLM"/>
    </source>
</evidence>
<reference evidence="1" key="1">
    <citation type="submission" date="2022-01" db="EMBL/GenBank/DDBJ databases">
        <title>Colwellia maritima, isolated from seawater.</title>
        <authorList>
            <person name="Kristyanto S."/>
            <person name="Jung J."/>
            <person name="Jeon C.O."/>
        </authorList>
    </citation>
    <scope>NUCLEOTIDE SEQUENCE</scope>
    <source>
        <strain evidence="1">MSW7</strain>
    </source>
</reference>
<organism evidence="1 2">
    <name type="scientific">Colwellia maritima</name>
    <dbReference type="NCBI Taxonomy" id="2912588"/>
    <lineage>
        <taxon>Bacteria</taxon>
        <taxon>Pseudomonadati</taxon>
        <taxon>Pseudomonadota</taxon>
        <taxon>Gammaproteobacteria</taxon>
        <taxon>Alteromonadales</taxon>
        <taxon>Colwelliaceae</taxon>
        <taxon>Colwellia</taxon>
    </lineage>
</organism>
<evidence type="ECO:0000313" key="1">
    <source>
        <dbReference type="EMBL" id="MCI2283947.1"/>
    </source>
</evidence>
<protein>
    <recommendedName>
        <fullName evidence="3">DUF885 domain-containing protein</fullName>
    </recommendedName>
</protein>
<keyword evidence="2" id="KW-1185">Reference proteome</keyword>
<dbReference type="RefSeq" id="WP_242286307.1">
    <property type="nucleotide sequence ID" value="NZ_JAKKSL010000002.1"/>
</dbReference>
<gene>
    <name evidence="1" type="ORF">L3081_11725</name>
</gene>
<comment type="caution">
    <text evidence="1">The sequence shown here is derived from an EMBL/GenBank/DDBJ whole genome shotgun (WGS) entry which is preliminary data.</text>
</comment>
<dbReference type="EMBL" id="JAKKSL010000002">
    <property type="protein sequence ID" value="MCI2283947.1"/>
    <property type="molecule type" value="Genomic_DNA"/>
</dbReference>
<name>A0ABS9X2C0_9GAMM</name>
<accession>A0ABS9X2C0</accession>
<evidence type="ECO:0000313" key="2">
    <source>
        <dbReference type="Proteomes" id="UP001139646"/>
    </source>
</evidence>
<dbReference type="Proteomes" id="UP001139646">
    <property type="component" value="Unassembled WGS sequence"/>
</dbReference>
<sequence>MTIDSIAEGYVKLSLLIGQHHDAYIDAYYGPKAWQPTGPRKPLEELLTQSRQLSNSLSHLKIDDESTQRVAFLKIQIDAASYFIEHLLMVDEKSAFDDESKGLYDAISPDVNLVQLDIVLVELDQLLEGEGNLNSRLSQFNDQFVIPKDKLESVFSAAINEARSRTKRYINLPSNEHFTLEYVTDKVWSGYNWYKGNNYSLIQINTDYPIHIDRAIDLASHEGYPGHHVFNSLMEQHLVNKNGWLEYSVYPLFSPMSLLAEGSANYGIEVAFPHHERRDFERNVLFKLVDQS</sequence>
<proteinExistence type="predicted"/>